<proteinExistence type="inferred from homology"/>
<accession>A0A8S1HIL7</accession>
<dbReference type="CDD" id="cd10361">
    <property type="entry name" value="SH2_Fps_family"/>
    <property type="match status" value="1"/>
</dbReference>
<evidence type="ECO:0000256" key="7">
    <source>
        <dbReference type="PROSITE-ProRule" id="PRU10141"/>
    </source>
</evidence>
<reference evidence="12" key="1">
    <citation type="submission" date="2020-10" db="EMBL/GenBank/DDBJ databases">
        <authorList>
            <person name="Kikuchi T."/>
        </authorList>
    </citation>
    <scope>NUCLEOTIDE SEQUENCE</scope>
    <source>
        <strain evidence="12">NKZ352</strain>
    </source>
</reference>
<feature type="binding site" evidence="7">
    <location>
        <position position="149"/>
    </location>
    <ligand>
        <name>ATP</name>
        <dbReference type="ChEBI" id="CHEBI:30616"/>
    </ligand>
</feature>
<dbReference type="PRINTS" id="PR00401">
    <property type="entry name" value="SH2DOMAIN"/>
</dbReference>
<dbReference type="InterPro" id="IPR050198">
    <property type="entry name" value="Non-receptor_tyrosine_kinases"/>
</dbReference>
<keyword evidence="5 8" id="KW-0829">Tyrosine-protein kinase</keyword>
<evidence type="ECO:0000256" key="3">
    <source>
        <dbReference type="ARBA" id="ARBA00022777"/>
    </source>
</evidence>
<dbReference type="InterPro" id="IPR000980">
    <property type="entry name" value="SH2"/>
</dbReference>
<evidence type="ECO:0000256" key="9">
    <source>
        <dbReference type="SAM" id="MobiDB-lite"/>
    </source>
</evidence>
<keyword evidence="1 8" id="KW-0808">Transferase</keyword>
<dbReference type="InterPro" id="IPR036860">
    <property type="entry name" value="SH2_dom_sf"/>
</dbReference>
<feature type="domain" description="SH2" evidence="10">
    <location>
        <begin position="21"/>
        <end position="106"/>
    </location>
</feature>
<dbReference type="OrthoDB" id="3256376at2759"/>
<sequence>MQPTEDIQAQEFYHGLTLQLWYHGLLPREDILMMLKKTGDFLVRSTEPVAGEKQDAGIKHFVIKEAMNKYIIERMAFDTVTQLIEHYLNSAEPLNKVSNAVLKTPVLREPWEKSHADVQLIKKLGEGAFGEVHSGKICIDGSSVDVAVKLAKLETMTKEQVKQIMREARLMRRFDHPNVVKFYGVAAGQEPLMVIMELADGGALDSFLKKQYPPLSNAKKLEMIIQAAFGLEYLHSCNVLHRDIALRNCLYGKGQVKISDFGLSREGSVYQMPPHTRVPIRWLAPETMTAMIYTQQSDVFAYGIMCWEVYANAEEPYPGMTVAEVAVRVKGGYRMPFPKDTPLEVSTLILNKCWPEAHAERLSMASLVKELHKIEFRQPSFNTDDDYFAVRRPSRETSSNSQSLSKDNPVVRKTRSPVVKRREKRKTTHSQNKSKMETSKIKEHSKASKIASKIIPFRARKDRKSVERAKVKEDAQE</sequence>
<comment type="catalytic activity">
    <reaction evidence="8">
        <text>L-tyrosyl-[protein] + ATP = O-phospho-L-tyrosyl-[protein] + ADP + H(+)</text>
        <dbReference type="Rhea" id="RHEA:10596"/>
        <dbReference type="Rhea" id="RHEA-COMP:10136"/>
        <dbReference type="Rhea" id="RHEA-COMP:20101"/>
        <dbReference type="ChEBI" id="CHEBI:15378"/>
        <dbReference type="ChEBI" id="CHEBI:30616"/>
        <dbReference type="ChEBI" id="CHEBI:46858"/>
        <dbReference type="ChEBI" id="CHEBI:61978"/>
        <dbReference type="ChEBI" id="CHEBI:456216"/>
        <dbReference type="EC" id="2.7.10.2"/>
    </reaction>
</comment>
<keyword evidence="3 8" id="KW-0418">Kinase</keyword>
<protein>
    <recommendedName>
        <fullName evidence="8">Tyrosine-protein kinase</fullName>
        <ecNumber evidence="8">2.7.10.2</ecNumber>
    </recommendedName>
</protein>
<dbReference type="InterPro" id="IPR035849">
    <property type="entry name" value="Fes/Fps/Fer_SH2"/>
</dbReference>
<evidence type="ECO:0000256" key="1">
    <source>
        <dbReference type="ARBA" id="ARBA00022679"/>
    </source>
</evidence>
<dbReference type="Proteomes" id="UP000835052">
    <property type="component" value="Unassembled WGS sequence"/>
</dbReference>
<evidence type="ECO:0000259" key="11">
    <source>
        <dbReference type="PROSITE" id="PS50011"/>
    </source>
</evidence>
<dbReference type="PRINTS" id="PR00109">
    <property type="entry name" value="TYRKINASE"/>
</dbReference>
<dbReference type="PROSITE" id="PS50011">
    <property type="entry name" value="PROTEIN_KINASE_DOM"/>
    <property type="match status" value="1"/>
</dbReference>
<feature type="region of interest" description="Disordered" evidence="9">
    <location>
        <begin position="392"/>
        <end position="477"/>
    </location>
</feature>
<name>A0A8S1HIL7_9PELO</name>
<dbReference type="InterPro" id="IPR000719">
    <property type="entry name" value="Prot_kinase_dom"/>
</dbReference>
<evidence type="ECO:0000256" key="6">
    <source>
        <dbReference type="PROSITE-ProRule" id="PRU00191"/>
    </source>
</evidence>
<organism evidence="12 13">
    <name type="scientific">Caenorhabditis auriculariae</name>
    <dbReference type="NCBI Taxonomy" id="2777116"/>
    <lineage>
        <taxon>Eukaryota</taxon>
        <taxon>Metazoa</taxon>
        <taxon>Ecdysozoa</taxon>
        <taxon>Nematoda</taxon>
        <taxon>Chromadorea</taxon>
        <taxon>Rhabditida</taxon>
        <taxon>Rhabditina</taxon>
        <taxon>Rhabditomorpha</taxon>
        <taxon>Rhabditoidea</taxon>
        <taxon>Rhabditidae</taxon>
        <taxon>Peloderinae</taxon>
        <taxon>Caenorhabditis</taxon>
    </lineage>
</organism>
<dbReference type="SMART" id="SM00219">
    <property type="entry name" value="TyrKc"/>
    <property type="match status" value="1"/>
</dbReference>
<keyword evidence="6" id="KW-0727">SH2 domain</keyword>
<evidence type="ECO:0000259" key="10">
    <source>
        <dbReference type="PROSITE" id="PS50001"/>
    </source>
</evidence>
<dbReference type="Pfam" id="PF00017">
    <property type="entry name" value="SH2"/>
    <property type="match status" value="1"/>
</dbReference>
<dbReference type="PANTHER" id="PTHR24418">
    <property type="entry name" value="TYROSINE-PROTEIN KINASE"/>
    <property type="match status" value="1"/>
</dbReference>
<dbReference type="GO" id="GO:0005524">
    <property type="term" value="F:ATP binding"/>
    <property type="evidence" value="ECO:0007669"/>
    <property type="project" value="UniProtKB-UniRule"/>
</dbReference>
<keyword evidence="13" id="KW-1185">Reference proteome</keyword>
<dbReference type="AlphaFoldDB" id="A0A8S1HIL7"/>
<evidence type="ECO:0000313" key="13">
    <source>
        <dbReference type="Proteomes" id="UP000835052"/>
    </source>
</evidence>
<feature type="compositionally biased region" description="Basic residues" evidence="9">
    <location>
        <begin position="412"/>
        <end position="428"/>
    </location>
</feature>
<feature type="compositionally biased region" description="Polar residues" evidence="9">
    <location>
        <begin position="396"/>
        <end position="406"/>
    </location>
</feature>
<evidence type="ECO:0000313" key="12">
    <source>
        <dbReference type="EMBL" id="CAD6195594.1"/>
    </source>
</evidence>
<feature type="compositionally biased region" description="Basic and acidic residues" evidence="9">
    <location>
        <begin position="464"/>
        <end position="477"/>
    </location>
</feature>
<comment type="similarity">
    <text evidence="8">Belongs to the protein kinase superfamily. Tyr protein kinase family.</text>
</comment>
<dbReference type="Gene3D" id="3.30.200.20">
    <property type="entry name" value="Phosphorylase Kinase, domain 1"/>
    <property type="match status" value="1"/>
</dbReference>
<dbReference type="PROSITE" id="PS00107">
    <property type="entry name" value="PROTEIN_KINASE_ATP"/>
    <property type="match status" value="1"/>
</dbReference>
<dbReference type="SUPFAM" id="SSF56112">
    <property type="entry name" value="Protein kinase-like (PK-like)"/>
    <property type="match status" value="1"/>
</dbReference>
<dbReference type="FunFam" id="3.30.200.20:FF:000518">
    <property type="entry name" value="Tyrosine-protein kinase"/>
    <property type="match status" value="1"/>
</dbReference>
<dbReference type="InterPro" id="IPR017441">
    <property type="entry name" value="Protein_kinase_ATP_BS"/>
</dbReference>
<evidence type="ECO:0000256" key="8">
    <source>
        <dbReference type="RuleBase" id="RU362096"/>
    </source>
</evidence>
<dbReference type="InterPro" id="IPR011009">
    <property type="entry name" value="Kinase-like_dom_sf"/>
</dbReference>
<feature type="domain" description="Protein kinase" evidence="11">
    <location>
        <begin position="118"/>
        <end position="381"/>
    </location>
</feature>
<dbReference type="CDD" id="cd00192">
    <property type="entry name" value="PTKc"/>
    <property type="match status" value="1"/>
</dbReference>
<dbReference type="Gene3D" id="3.30.505.10">
    <property type="entry name" value="SH2 domain"/>
    <property type="match status" value="1"/>
</dbReference>
<keyword evidence="4 7" id="KW-0067">ATP-binding</keyword>
<dbReference type="Pfam" id="PF07714">
    <property type="entry name" value="PK_Tyr_Ser-Thr"/>
    <property type="match status" value="1"/>
</dbReference>
<dbReference type="InterPro" id="IPR020635">
    <property type="entry name" value="Tyr_kinase_cat_dom"/>
</dbReference>
<dbReference type="InterPro" id="IPR001245">
    <property type="entry name" value="Ser-Thr/Tyr_kinase_cat_dom"/>
</dbReference>
<evidence type="ECO:0000256" key="5">
    <source>
        <dbReference type="ARBA" id="ARBA00023137"/>
    </source>
</evidence>
<dbReference type="EC" id="2.7.10.2" evidence="8"/>
<dbReference type="GO" id="GO:0004715">
    <property type="term" value="F:non-membrane spanning protein tyrosine kinase activity"/>
    <property type="evidence" value="ECO:0007669"/>
    <property type="project" value="UniProtKB-EC"/>
</dbReference>
<comment type="caution">
    <text evidence="12">The sequence shown here is derived from an EMBL/GenBank/DDBJ whole genome shotgun (WGS) entry which is preliminary data.</text>
</comment>
<dbReference type="PROSITE" id="PS50001">
    <property type="entry name" value="SH2"/>
    <property type="match status" value="1"/>
</dbReference>
<evidence type="ECO:0000256" key="4">
    <source>
        <dbReference type="ARBA" id="ARBA00022840"/>
    </source>
</evidence>
<dbReference type="Gene3D" id="1.10.510.10">
    <property type="entry name" value="Transferase(Phosphotransferase) domain 1"/>
    <property type="match status" value="1"/>
</dbReference>
<keyword evidence="2 7" id="KW-0547">Nucleotide-binding</keyword>
<dbReference type="SMART" id="SM00252">
    <property type="entry name" value="SH2"/>
    <property type="match status" value="1"/>
</dbReference>
<dbReference type="SUPFAM" id="SSF55550">
    <property type="entry name" value="SH2 domain"/>
    <property type="match status" value="1"/>
</dbReference>
<gene>
    <name evidence="12" type="ORF">CAUJ_LOCUS11513</name>
</gene>
<dbReference type="EMBL" id="CAJGYM010000057">
    <property type="protein sequence ID" value="CAD6195594.1"/>
    <property type="molecule type" value="Genomic_DNA"/>
</dbReference>
<feature type="compositionally biased region" description="Basic and acidic residues" evidence="9">
    <location>
        <begin position="434"/>
        <end position="446"/>
    </location>
</feature>
<evidence type="ECO:0000256" key="2">
    <source>
        <dbReference type="ARBA" id="ARBA00022741"/>
    </source>
</evidence>